<dbReference type="PANTHER" id="PTHR30419">
    <property type="entry name" value="HTH-TYPE TRANSCRIPTIONAL REGULATOR YBHD"/>
    <property type="match status" value="1"/>
</dbReference>
<proteinExistence type="inferred from homology"/>
<comment type="similarity">
    <text evidence="1">Belongs to the LysR transcriptional regulatory family.</text>
</comment>
<dbReference type="InterPro" id="IPR050950">
    <property type="entry name" value="HTH-type_LysR_regulators"/>
</dbReference>
<gene>
    <name evidence="6" type="ORF">GCM10023144_26340</name>
</gene>
<evidence type="ECO:0000256" key="3">
    <source>
        <dbReference type="ARBA" id="ARBA00023125"/>
    </source>
</evidence>
<dbReference type="PANTHER" id="PTHR30419:SF8">
    <property type="entry name" value="NITROGEN ASSIMILATION TRANSCRIPTIONAL ACTIVATOR-RELATED"/>
    <property type="match status" value="1"/>
</dbReference>
<dbReference type="Pfam" id="PF03466">
    <property type="entry name" value="LysR_substrate"/>
    <property type="match status" value="1"/>
</dbReference>
<organism evidence="6 7">
    <name type="scientific">Pigmentiphaga soli</name>
    <dbReference type="NCBI Taxonomy" id="1007095"/>
    <lineage>
        <taxon>Bacteria</taxon>
        <taxon>Pseudomonadati</taxon>
        <taxon>Pseudomonadota</taxon>
        <taxon>Betaproteobacteria</taxon>
        <taxon>Burkholderiales</taxon>
        <taxon>Alcaligenaceae</taxon>
        <taxon>Pigmentiphaga</taxon>
    </lineage>
</organism>
<keyword evidence="4" id="KW-0804">Transcription</keyword>
<evidence type="ECO:0000256" key="1">
    <source>
        <dbReference type="ARBA" id="ARBA00009437"/>
    </source>
</evidence>
<evidence type="ECO:0000313" key="6">
    <source>
        <dbReference type="EMBL" id="GAA4334265.1"/>
    </source>
</evidence>
<dbReference type="CDD" id="cd08440">
    <property type="entry name" value="PBP2_LTTR_like_4"/>
    <property type="match status" value="1"/>
</dbReference>
<name>A0ABP8H4J8_9BURK</name>
<evidence type="ECO:0000313" key="7">
    <source>
        <dbReference type="Proteomes" id="UP001501671"/>
    </source>
</evidence>
<reference evidence="7" key="1">
    <citation type="journal article" date="2019" name="Int. J. Syst. Evol. Microbiol.">
        <title>The Global Catalogue of Microorganisms (GCM) 10K type strain sequencing project: providing services to taxonomists for standard genome sequencing and annotation.</title>
        <authorList>
            <consortium name="The Broad Institute Genomics Platform"/>
            <consortium name="The Broad Institute Genome Sequencing Center for Infectious Disease"/>
            <person name="Wu L."/>
            <person name="Ma J."/>
        </authorList>
    </citation>
    <scope>NUCLEOTIDE SEQUENCE [LARGE SCALE GENOMIC DNA]</scope>
    <source>
        <strain evidence="7">JCM 17666</strain>
    </source>
</reference>
<keyword evidence="2" id="KW-0805">Transcription regulation</keyword>
<keyword evidence="3" id="KW-0238">DNA-binding</keyword>
<dbReference type="Gene3D" id="3.40.190.290">
    <property type="match status" value="1"/>
</dbReference>
<dbReference type="PROSITE" id="PS50931">
    <property type="entry name" value="HTH_LYSR"/>
    <property type="match status" value="1"/>
</dbReference>
<dbReference type="SUPFAM" id="SSF46785">
    <property type="entry name" value="Winged helix' DNA-binding domain"/>
    <property type="match status" value="1"/>
</dbReference>
<dbReference type="Proteomes" id="UP001501671">
    <property type="component" value="Unassembled WGS sequence"/>
</dbReference>
<dbReference type="SUPFAM" id="SSF53850">
    <property type="entry name" value="Periplasmic binding protein-like II"/>
    <property type="match status" value="1"/>
</dbReference>
<dbReference type="InterPro" id="IPR000847">
    <property type="entry name" value="LysR_HTH_N"/>
</dbReference>
<dbReference type="Pfam" id="PF00126">
    <property type="entry name" value="HTH_1"/>
    <property type="match status" value="1"/>
</dbReference>
<accession>A0ABP8H4J8</accession>
<evidence type="ECO:0000259" key="5">
    <source>
        <dbReference type="PROSITE" id="PS50931"/>
    </source>
</evidence>
<keyword evidence="7" id="KW-1185">Reference proteome</keyword>
<dbReference type="PRINTS" id="PR00039">
    <property type="entry name" value="HTHLYSR"/>
</dbReference>
<sequence>MYPDVKFRQIRAFIAVAEWRSFTKASAALHISQPALTASIRQLEETLATRLLDRNTRSVTLTESGESFFATAKYLVRSFDSFIGDTRDKGNLQAGQVVVSALPSVSATLVRDSIPKFRRMFPGVSLHLYDGIDLDVAGHVVRMQADFGVGGRLTRYPELDFEPLAVEKAFVVFRRGHWLAQRKKVAVAELADEPMIVQSRRTRWQQLVEEAFVKSDVRTNTLCEVQQLSSLKSFIETGLGVAIVNSTCLPVVVGAGILAREVASPPITREIGIITRAGGSMSVAAESFRQIIHAALTHAGAGPAQSADAARPA</sequence>
<dbReference type="InterPro" id="IPR005119">
    <property type="entry name" value="LysR_subst-bd"/>
</dbReference>
<dbReference type="RefSeq" id="WP_345250152.1">
    <property type="nucleotide sequence ID" value="NZ_BAABFO010000011.1"/>
</dbReference>
<dbReference type="InterPro" id="IPR036390">
    <property type="entry name" value="WH_DNA-bd_sf"/>
</dbReference>
<comment type="caution">
    <text evidence="6">The sequence shown here is derived from an EMBL/GenBank/DDBJ whole genome shotgun (WGS) entry which is preliminary data.</text>
</comment>
<feature type="domain" description="HTH lysR-type" evidence="5">
    <location>
        <begin position="5"/>
        <end position="62"/>
    </location>
</feature>
<dbReference type="Gene3D" id="1.10.10.10">
    <property type="entry name" value="Winged helix-like DNA-binding domain superfamily/Winged helix DNA-binding domain"/>
    <property type="match status" value="1"/>
</dbReference>
<evidence type="ECO:0000256" key="2">
    <source>
        <dbReference type="ARBA" id="ARBA00023015"/>
    </source>
</evidence>
<evidence type="ECO:0000256" key="4">
    <source>
        <dbReference type="ARBA" id="ARBA00023163"/>
    </source>
</evidence>
<dbReference type="InterPro" id="IPR036388">
    <property type="entry name" value="WH-like_DNA-bd_sf"/>
</dbReference>
<protein>
    <submittedName>
        <fullName evidence="6">LysR family transcriptional regulator</fullName>
    </submittedName>
</protein>
<dbReference type="EMBL" id="BAABFO010000011">
    <property type="protein sequence ID" value="GAA4334265.1"/>
    <property type="molecule type" value="Genomic_DNA"/>
</dbReference>